<dbReference type="Proteomes" id="UP000255277">
    <property type="component" value="Unassembled WGS sequence"/>
</dbReference>
<proteinExistence type="predicted"/>
<name>A0A380FJK2_STAGA</name>
<reference evidence="1 2" key="1">
    <citation type="submission" date="2018-06" db="EMBL/GenBank/DDBJ databases">
        <authorList>
            <consortium name="Pathogen Informatics"/>
            <person name="Doyle S."/>
        </authorList>
    </citation>
    <scope>NUCLEOTIDE SEQUENCE [LARGE SCALE GENOMIC DNA]</scope>
    <source>
        <strain evidence="1 2">NCTC12195</strain>
    </source>
</reference>
<gene>
    <name evidence="1" type="ORF">NCTC12195_03912</name>
</gene>
<evidence type="ECO:0000313" key="2">
    <source>
        <dbReference type="Proteomes" id="UP000255277"/>
    </source>
</evidence>
<dbReference type="EMBL" id="UHDK01000001">
    <property type="protein sequence ID" value="SUM34387.1"/>
    <property type="molecule type" value="Genomic_DNA"/>
</dbReference>
<evidence type="ECO:0000313" key="1">
    <source>
        <dbReference type="EMBL" id="SUM34387.1"/>
    </source>
</evidence>
<sequence length="84" mass="9749">MKRMLQQLKTLRSEQLGTLFRRNIYEIIDADVTPIIPSSLVANYPNNSEAPIISLIKKYTLARSFDNFEIASINWFKRYGQALI</sequence>
<accession>A0A380FJK2</accession>
<organism evidence="1 2">
    <name type="scientific">Staphylococcus gallinarum</name>
    <dbReference type="NCBI Taxonomy" id="1293"/>
    <lineage>
        <taxon>Bacteria</taxon>
        <taxon>Bacillati</taxon>
        <taxon>Bacillota</taxon>
        <taxon>Bacilli</taxon>
        <taxon>Bacillales</taxon>
        <taxon>Staphylococcaceae</taxon>
        <taxon>Staphylococcus</taxon>
    </lineage>
</organism>
<protein>
    <submittedName>
        <fullName evidence="1">Siderophore biosynthesis protein</fullName>
    </submittedName>
</protein>
<dbReference type="AlphaFoldDB" id="A0A380FJK2"/>